<dbReference type="EMBL" id="BK016062">
    <property type="protein sequence ID" value="DAF92058.1"/>
    <property type="molecule type" value="Genomic_DNA"/>
</dbReference>
<protein>
    <submittedName>
        <fullName evidence="1">Uncharacterized protein</fullName>
    </submittedName>
</protein>
<organism evidence="1">
    <name type="scientific">Podoviridae sp. ctZkC8</name>
    <dbReference type="NCBI Taxonomy" id="2825259"/>
    <lineage>
        <taxon>Viruses</taxon>
        <taxon>Duplodnaviria</taxon>
        <taxon>Heunggongvirae</taxon>
        <taxon>Uroviricota</taxon>
        <taxon>Caudoviricetes</taxon>
    </lineage>
</organism>
<evidence type="ECO:0000313" key="1">
    <source>
        <dbReference type="EMBL" id="DAF92058.1"/>
    </source>
</evidence>
<name>A0A8S5UCD1_9CAUD</name>
<sequence length="77" mass="9013">MLSVLVVLKVALSMVLRIYSISQKRSTVWLFRTFGMMVKSRLNVDSLFRHGLIWNLLMRTVSRSSWISMAIVLKRKL</sequence>
<accession>A0A8S5UCD1</accession>
<reference evidence="1" key="1">
    <citation type="journal article" date="2021" name="Proc. Natl. Acad. Sci. U.S.A.">
        <title>A Catalog of Tens of Thousands of Viruses from Human Metagenomes Reveals Hidden Associations with Chronic Diseases.</title>
        <authorList>
            <person name="Tisza M.J."/>
            <person name="Buck C.B."/>
        </authorList>
    </citation>
    <scope>NUCLEOTIDE SEQUENCE</scope>
    <source>
        <strain evidence="1">CtZkC8</strain>
    </source>
</reference>
<proteinExistence type="predicted"/>